<sequence>MDWGVSQSSMFPLQWVADGLCPFINTHLYGSSLPPALKDAYAVCAAYAMKNHLNSSLVLGIVESKADSLLYDPEQRTWTPQQQLAAVQSLVMYQLIRWFDGDIRQRALADQAEAACWRELDRLFDRNQEGSLLVVSPPPEPGDTGLGGGGRVSPGMTGGEDMTGSGFEYANSETVAAWRQFLFTESCRRTVIFAYTMRGIYAMAKQGYCHLGNRVAQMSFTSSSRI</sequence>
<feature type="region of interest" description="Disordered" evidence="1">
    <location>
        <begin position="132"/>
        <end position="164"/>
    </location>
</feature>
<dbReference type="EMBL" id="JARVKF010000024">
    <property type="protein sequence ID" value="KAK9425115.1"/>
    <property type="molecule type" value="Genomic_DNA"/>
</dbReference>
<feature type="compositionally biased region" description="Gly residues" evidence="1">
    <location>
        <begin position="144"/>
        <end position="158"/>
    </location>
</feature>
<reference evidence="2 3" key="1">
    <citation type="journal article" date="2024" name="J. Plant Pathol.">
        <title>Sequence and assembly of the genome of Seiridium unicorne, isolate CBS 538.82, causal agent of cypress canker disease.</title>
        <authorList>
            <person name="Scali E."/>
            <person name="Rocca G.D."/>
            <person name="Danti R."/>
            <person name="Garbelotto M."/>
            <person name="Barberini S."/>
            <person name="Baroncelli R."/>
            <person name="Emiliani G."/>
        </authorList>
    </citation>
    <scope>NUCLEOTIDE SEQUENCE [LARGE SCALE GENOMIC DNA]</scope>
    <source>
        <strain evidence="2 3">BM-138-508</strain>
    </source>
</reference>
<evidence type="ECO:0000313" key="2">
    <source>
        <dbReference type="EMBL" id="KAK9425115.1"/>
    </source>
</evidence>
<name>A0ABR2VF91_9PEZI</name>
<gene>
    <name evidence="2" type="ORF">SUNI508_03255</name>
</gene>
<keyword evidence="3" id="KW-1185">Reference proteome</keyword>
<organism evidence="2 3">
    <name type="scientific">Seiridium unicorne</name>
    <dbReference type="NCBI Taxonomy" id="138068"/>
    <lineage>
        <taxon>Eukaryota</taxon>
        <taxon>Fungi</taxon>
        <taxon>Dikarya</taxon>
        <taxon>Ascomycota</taxon>
        <taxon>Pezizomycotina</taxon>
        <taxon>Sordariomycetes</taxon>
        <taxon>Xylariomycetidae</taxon>
        <taxon>Amphisphaeriales</taxon>
        <taxon>Sporocadaceae</taxon>
        <taxon>Seiridium</taxon>
    </lineage>
</organism>
<comment type="caution">
    <text evidence="2">The sequence shown here is derived from an EMBL/GenBank/DDBJ whole genome shotgun (WGS) entry which is preliminary data.</text>
</comment>
<proteinExistence type="predicted"/>
<evidence type="ECO:0000313" key="3">
    <source>
        <dbReference type="Proteomes" id="UP001408356"/>
    </source>
</evidence>
<evidence type="ECO:0000256" key="1">
    <source>
        <dbReference type="SAM" id="MobiDB-lite"/>
    </source>
</evidence>
<accession>A0ABR2VF91</accession>
<protein>
    <submittedName>
        <fullName evidence="2">Uncharacterized protein</fullName>
    </submittedName>
</protein>
<dbReference type="Proteomes" id="UP001408356">
    <property type="component" value="Unassembled WGS sequence"/>
</dbReference>